<keyword evidence="3" id="KW-1185">Reference proteome</keyword>
<dbReference type="EMBL" id="JACTNZ010000011">
    <property type="protein sequence ID" value="KAG5525571.1"/>
    <property type="molecule type" value="Genomic_DNA"/>
</dbReference>
<reference evidence="2" key="1">
    <citation type="submission" date="2020-08" db="EMBL/GenBank/DDBJ databases">
        <title>Plant Genome Project.</title>
        <authorList>
            <person name="Zhang R.-G."/>
        </authorList>
    </citation>
    <scope>NUCLEOTIDE SEQUENCE</scope>
    <source>
        <strain evidence="2">WSP0</strain>
        <tissue evidence="2">Leaf</tissue>
    </source>
</reference>
<sequence length="104" mass="11817">MNIYGLELGLHDFGISDPSIIGSLSRSFPFLSTTTDFKTTKVDDNRPPPPVVPKKKKASPPRHRHDGTSPLPFGMDWSLVRTRNFKNHYKIYSILLFKEKDGIC</sequence>
<gene>
    <name evidence="2" type="ORF">RHGRI_032015</name>
</gene>
<organism evidence="2 3">
    <name type="scientific">Rhododendron griersonianum</name>
    <dbReference type="NCBI Taxonomy" id="479676"/>
    <lineage>
        <taxon>Eukaryota</taxon>
        <taxon>Viridiplantae</taxon>
        <taxon>Streptophyta</taxon>
        <taxon>Embryophyta</taxon>
        <taxon>Tracheophyta</taxon>
        <taxon>Spermatophyta</taxon>
        <taxon>Magnoliopsida</taxon>
        <taxon>eudicotyledons</taxon>
        <taxon>Gunneridae</taxon>
        <taxon>Pentapetalae</taxon>
        <taxon>asterids</taxon>
        <taxon>Ericales</taxon>
        <taxon>Ericaceae</taxon>
        <taxon>Ericoideae</taxon>
        <taxon>Rhodoreae</taxon>
        <taxon>Rhododendron</taxon>
    </lineage>
</organism>
<name>A0AAV6IAD2_9ERIC</name>
<evidence type="ECO:0000313" key="3">
    <source>
        <dbReference type="Proteomes" id="UP000823749"/>
    </source>
</evidence>
<protein>
    <submittedName>
        <fullName evidence="2">Uncharacterized protein</fullName>
    </submittedName>
</protein>
<accession>A0AAV6IAD2</accession>
<dbReference type="Proteomes" id="UP000823749">
    <property type="component" value="Chromosome 11"/>
</dbReference>
<dbReference type="AlphaFoldDB" id="A0AAV6IAD2"/>
<comment type="caution">
    <text evidence="2">The sequence shown here is derived from an EMBL/GenBank/DDBJ whole genome shotgun (WGS) entry which is preliminary data.</text>
</comment>
<evidence type="ECO:0000256" key="1">
    <source>
        <dbReference type="SAM" id="MobiDB-lite"/>
    </source>
</evidence>
<feature type="region of interest" description="Disordered" evidence="1">
    <location>
        <begin position="38"/>
        <end position="69"/>
    </location>
</feature>
<feature type="compositionally biased region" description="Basic residues" evidence="1">
    <location>
        <begin position="53"/>
        <end position="65"/>
    </location>
</feature>
<proteinExistence type="predicted"/>
<evidence type="ECO:0000313" key="2">
    <source>
        <dbReference type="EMBL" id="KAG5525571.1"/>
    </source>
</evidence>